<evidence type="ECO:0000259" key="7">
    <source>
        <dbReference type="Pfam" id="PF00849"/>
    </source>
</evidence>
<dbReference type="PROSITE" id="PS50889">
    <property type="entry name" value="S4"/>
    <property type="match status" value="1"/>
</dbReference>
<dbReference type="InterPro" id="IPR006225">
    <property type="entry name" value="PsdUridine_synth_RluC/D"/>
</dbReference>
<evidence type="ECO:0000256" key="6">
    <source>
        <dbReference type="RuleBase" id="RU362028"/>
    </source>
</evidence>
<keyword evidence="9" id="KW-1185">Reference proteome</keyword>
<organism evidence="8 9">
    <name type="scientific">Sporobacter termitidis DSM 10068</name>
    <dbReference type="NCBI Taxonomy" id="1123282"/>
    <lineage>
        <taxon>Bacteria</taxon>
        <taxon>Bacillati</taxon>
        <taxon>Bacillota</taxon>
        <taxon>Clostridia</taxon>
        <taxon>Eubacteriales</taxon>
        <taxon>Oscillospiraceae</taxon>
        <taxon>Sporobacter</taxon>
    </lineage>
</organism>
<evidence type="ECO:0000256" key="2">
    <source>
        <dbReference type="ARBA" id="ARBA00010876"/>
    </source>
</evidence>
<dbReference type="InterPro" id="IPR020103">
    <property type="entry name" value="PsdUridine_synth_cat_dom_sf"/>
</dbReference>
<comment type="function">
    <text evidence="6">Responsible for synthesis of pseudouridine from uracil.</text>
</comment>
<dbReference type="InterPro" id="IPR006224">
    <property type="entry name" value="PsdUridine_synth_RluA-like_CS"/>
</dbReference>
<keyword evidence="3 6" id="KW-0413">Isomerase</keyword>
<accession>A0A1M5YXB4</accession>
<evidence type="ECO:0000313" key="9">
    <source>
        <dbReference type="Proteomes" id="UP000183995"/>
    </source>
</evidence>
<dbReference type="GO" id="GO:0009982">
    <property type="term" value="F:pseudouridine synthase activity"/>
    <property type="evidence" value="ECO:0007669"/>
    <property type="project" value="InterPro"/>
</dbReference>
<dbReference type="CDD" id="cd02869">
    <property type="entry name" value="PseudoU_synth_RluA_like"/>
    <property type="match status" value="1"/>
</dbReference>
<evidence type="ECO:0000256" key="3">
    <source>
        <dbReference type="ARBA" id="ARBA00023235"/>
    </source>
</evidence>
<evidence type="ECO:0000256" key="1">
    <source>
        <dbReference type="ARBA" id="ARBA00000073"/>
    </source>
</evidence>
<dbReference type="Gene3D" id="3.30.2350.10">
    <property type="entry name" value="Pseudouridine synthase"/>
    <property type="match status" value="1"/>
</dbReference>
<evidence type="ECO:0000313" key="8">
    <source>
        <dbReference type="EMBL" id="SHI16661.1"/>
    </source>
</evidence>
<dbReference type="InterPro" id="IPR036986">
    <property type="entry name" value="S4_RNA-bd_sf"/>
</dbReference>
<dbReference type="CDD" id="cd00165">
    <property type="entry name" value="S4"/>
    <property type="match status" value="1"/>
</dbReference>
<feature type="active site" evidence="4">
    <location>
        <position position="136"/>
    </location>
</feature>
<dbReference type="InterPro" id="IPR006145">
    <property type="entry name" value="PsdUridine_synth_RsuA/RluA"/>
</dbReference>
<evidence type="ECO:0000256" key="4">
    <source>
        <dbReference type="PIRSR" id="PIRSR606225-1"/>
    </source>
</evidence>
<dbReference type="Proteomes" id="UP000183995">
    <property type="component" value="Unassembled WGS sequence"/>
</dbReference>
<reference evidence="8 9" key="1">
    <citation type="submission" date="2016-11" db="EMBL/GenBank/DDBJ databases">
        <authorList>
            <person name="Jaros S."/>
            <person name="Januszkiewicz K."/>
            <person name="Wedrychowicz H."/>
        </authorList>
    </citation>
    <scope>NUCLEOTIDE SEQUENCE [LARGE SCALE GENOMIC DNA]</scope>
    <source>
        <strain evidence="8 9">DSM 10068</strain>
    </source>
</reference>
<dbReference type="PANTHER" id="PTHR21600">
    <property type="entry name" value="MITOCHONDRIAL RNA PSEUDOURIDINE SYNTHASE"/>
    <property type="match status" value="1"/>
</dbReference>
<dbReference type="SUPFAM" id="SSF55120">
    <property type="entry name" value="Pseudouridine synthase"/>
    <property type="match status" value="1"/>
</dbReference>
<dbReference type="NCBIfam" id="TIGR00005">
    <property type="entry name" value="rluA_subfam"/>
    <property type="match status" value="1"/>
</dbReference>
<dbReference type="EMBL" id="FQXV01000011">
    <property type="protein sequence ID" value="SHI16661.1"/>
    <property type="molecule type" value="Genomic_DNA"/>
</dbReference>
<keyword evidence="5" id="KW-0694">RNA-binding</keyword>
<comment type="catalytic activity">
    <reaction evidence="1 6">
        <text>a uridine in RNA = a pseudouridine in RNA</text>
        <dbReference type="Rhea" id="RHEA:48348"/>
        <dbReference type="Rhea" id="RHEA-COMP:12068"/>
        <dbReference type="Rhea" id="RHEA-COMP:12069"/>
        <dbReference type="ChEBI" id="CHEBI:65314"/>
        <dbReference type="ChEBI" id="CHEBI:65315"/>
    </reaction>
</comment>
<dbReference type="GO" id="GO:0000455">
    <property type="term" value="P:enzyme-directed rRNA pseudouridine synthesis"/>
    <property type="evidence" value="ECO:0007669"/>
    <property type="project" value="TreeGrafter"/>
</dbReference>
<dbReference type="GO" id="GO:0003723">
    <property type="term" value="F:RNA binding"/>
    <property type="evidence" value="ECO:0007669"/>
    <property type="project" value="UniProtKB-KW"/>
</dbReference>
<dbReference type="GO" id="GO:0140098">
    <property type="term" value="F:catalytic activity, acting on RNA"/>
    <property type="evidence" value="ECO:0007669"/>
    <property type="project" value="UniProtKB-ARBA"/>
</dbReference>
<dbReference type="RefSeq" id="WP_242941217.1">
    <property type="nucleotide sequence ID" value="NZ_FQXV01000011.1"/>
</dbReference>
<dbReference type="PROSITE" id="PS01129">
    <property type="entry name" value="PSI_RLU"/>
    <property type="match status" value="1"/>
</dbReference>
<proteinExistence type="inferred from homology"/>
<dbReference type="AlphaFoldDB" id="A0A1M5YXB4"/>
<dbReference type="InterPro" id="IPR050188">
    <property type="entry name" value="RluA_PseudoU_synthase"/>
</dbReference>
<evidence type="ECO:0000256" key="5">
    <source>
        <dbReference type="PROSITE-ProRule" id="PRU00182"/>
    </source>
</evidence>
<dbReference type="PANTHER" id="PTHR21600:SF44">
    <property type="entry name" value="RIBOSOMAL LARGE SUBUNIT PSEUDOURIDINE SYNTHASE D"/>
    <property type="match status" value="1"/>
</dbReference>
<protein>
    <recommendedName>
        <fullName evidence="6">Pseudouridine synthase</fullName>
        <ecNumber evidence="6">5.4.99.-</ecNumber>
    </recommendedName>
</protein>
<name>A0A1M5YXB4_9FIRM</name>
<gene>
    <name evidence="8" type="ORF">SAMN02745823_02958</name>
</gene>
<dbReference type="Pfam" id="PF00849">
    <property type="entry name" value="PseudoU_synth_2"/>
    <property type="match status" value="1"/>
</dbReference>
<feature type="domain" description="Pseudouridine synthase RsuA/RluA-like" evidence="7">
    <location>
        <begin position="90"/>
        <end position="240"/>
    </location>
</feature>
<sequence length="294" mass="32678">MKPPKNCPQEYTVDKPAGLLEFLLRTMTGMSRNSVKSLLTRGAVSVGGKTATKHDTPLLPGVTVSVAPPDDPRHIDIAKHLRIIYEDEELIAIDKPAGLLAIATDREKTETAYHLLTEHVRRENNKSRLFVVHRLDKDTSGVMIAAKNERIKLALQDQWNTLVQTRGYTAVSEGVFREKSGTVTSWLKETKTHFVYSGSRPGDGREAVTSYEVIRESAAYSLLGITLGTGRKNQIRVHMSDLGHPVAGDKKYGARTDPLGRLCLHAGLLEIRHPFSERLLVFQSDTPKDFLALF</sequence>
<dbReference type="Gene3D" id="3.10.290.10">
    <property type="entry name" value="RNA-binding S4 domain"/>
    <property type="match status" value="1"/>
</dbReference>
<comment type="similarity">
    <text evidence="2 6">Belongs to the pseudouridine synthase RluA family.</text>
</comment>
<dbReference type="EC" id="5.4.99.-" evidence="6"/>
<dbReference type="STRING" id="1123282.SAMN02745823_02958"/>